<organism evidence="1 2">
    <name type="scientific">Daphnia magna</name>
    <dbReference type="NCBI Taxonomy" id="35525"/>
    <lineage>
        <taxon>Eukaryota</taxon>
        <taxon>Metazoa</taxon>
        <taxon>Ecdysozoa</taxon>
        <taxon>Arthropoda</taxon>
        <taxon>Crustacea</taxon>
        <taxon>Branchiopoda</taxon>
        <taxon>Diplostraca</taxon>
        <taxon>Cladocera</taxon>
        <taxon>Anomopoda</taxon>
        <taxon>Daphniidae</taxon>
        <taxon>Daphnia</taxon>
    </lineage>
</organism>
<gene>
    <name evidence="1" type="ORF">OUZ56_031336</name>
</gene>
<dbReference type="Proteomes" id="UP001234178">
    <property type="component" value="Unassembled WGS sequence"/>
</dbReference>
<comment type="caution">
    <text evidence="1">The sequence shown here is derived from an EMBL/GenBank/DDBJ whole genome shotgun (WGS) entry which is preliminary data.</text>
</comment>
<protein>
    <submittedName>
        <fullName evidence="1">Uncharacterized protein</fullName>
    </submittedName>
</protein>
<evidence type="ECO:0000313" key="1">
    <source>
        <dbReference type="EMBL" id="KAK4016385.1"/>
    </source>
</evidence>
<reference evidence="1 2" key="1">
    <citation type="journal article" date="2023" name="Nucleic Acids Res.">
        <title>The hologenome of Daphnia magna reveals possible DNA methylation and microbiome-mediated evolution of the host genome.</title>
        <authorList>
            <person name="Chaturvedi A."/>
            <person name="Li X."/>
            <person name="Dhandapani V."/>
            <person name="Marshall H."/>
            <person name="Kissane S."/>
            <person name="Cuenca-Cambronero M."/>
            <person name="Asole G."/>
            <person name="Calvet F."/>
            <person name="Ruiz-Romero M."/>
            <person name="Marangio P."/>
            <person name="Guigo R."/>
            <person name="Rago D."/>
            <person name="Mirbahai L."/>
            <person name="Eastwood N."/>
            <person name="Colbourne J.K."/>
            <person name="Zhou J."/>
            <person name="Mallon E."/>
            <person name="Orsini L."/>
        </authorList>
    </citation>
    <scope>NUCLEOTIDE SEQUENCE [LARGE SCALE GENOMIC DNA]</scope>
    <source>
        <strain evidence="1">LRV0_1</strain>
    </source>
</reference>
<evidence type="ECO:0000313" key="2">
    <source>
        <dbReference type="Proteomes" id="UP001234178"/>
    </source>
</evidence>
<accession>A0ABQ9ZTY4</accession>
<name>A0ABQ9ZTY4_9CRUS</name>
<proteinExistence type="predicted"/>
<sequence>MALGSGLSTTPSVGFSSYTICIRLCLLENSWLNIVREAKWLMAWLRLEFWLDPSFVESHKRQDVLQSSVGKPDLEQLVSPVSVQKGNWIDP</sequence>
<keyword evidence="2" id="KW-1185">Reference proteome</keyword>
<dbReference type="EMBL" id="JAOYFB010000005">
    <property type="protein sequence ID" value="KAK4016385.1"/>
    <property type="molecule type" value="Genomic_DNA"/>
</dbReference>